<evidence type="ECO:0000313" key="4">
    <source>
        <dbReference type="Proteomes" id="UP001443914"/>
    </source>
</evidence>
<organism evidence="3 4">
    <name type="scientific">Saponaria officinalis</name>
    <name type="common">Common soapwort</name>
    <name type="synonym">Lychnis saponaria</name>
    <dbReference type="NCBI Taxonomy" id="3572"/>
    <lineage>
        <taxon>Eukaryota</taxon>
        <taxon>Viridiplantae</taxon>
        <taxon>Streptophyta</taxon>
        <taxon>Embryophyta</taxon>
        <taxon>Tracheophyta</taxon>
        <taxon>Spermatophyta</taxon>
        <taxon>Magnoliopsida</taxon>
        <taxon>eudicotyledons</taxon>
        <taxon>Gunneridae</taxon>
        <taxon>Pentapetalae</taxon>
        <taxon>Caryophyllales</taxon>
        <taxon>Caryophyllaceae</taxon>
        <taxon>Caryophylleae</taxon>
        <taxon>Saponaria</taxon>
    </lineage>
</organism>
<reference evidence="3" key="1">
    <citation type="submission" date="2024-03" db="EMBL/GenBank/DDBJ databases">
        <title>WGS assembly of Saponaria officinalis var. Norfolk2.</title>
        <authorList>
            <person name="Jenkins J."/>
            <person name="Shu S."/>
            <person name="Grimwood J."/>
            <person name="Barry K."/>
            <person name="Goodstein D."/>
            <person name="Schmutz J."/>
            <person name="Leebens-Mack J."/>
            <person name="Osbourn A."/>
        </authorList>
    </citation>
    <scope>NUCLEOTIDE SEQUENCE [LARGE SCALE GENOMIC DNA]</scope>
    <source>
        <strain evidence="3">JIC</strain>
    </source>
</reference>
<feature type="compositionally biased region" description="Polar residues" evidence="1">
    <location>
        <begin position="48"/>
        <end position="60"/>
    </location>
</feature>
<dbReference type="AlphaFoldDB" id="A0AAW1GM17"/>
<dbReference type="EMBL" id="JBDFQZ010000014">
    <property type="protein sequence ID" value="KAK9664690.1"/>
    <property type="molecule type" value="Genomic_DNA"/>
</dbReference>
<feature type="transmembrane region" description="Helical" evidence="2">
    <location>
        <begin position="12"/>
        <end position="37"/>
    </location>
</feature>
<keyword evidence="2" id="KW-1133">Transmembrane helix</keyword>
<gene>
    <name evidence="3" type="ORF">RND81_14G061300</name>
</gene>
<evidence type="ECO:0000313" key="3">
    <source>
        <dbReference type="EMBL" id="KAK9664690.1"/>
    </source>
</evidence>
<evidence type="ECO:0000256" key="2">
    <source>
        <dbReference type="SAM" id="Phobius"/>
    </source>
</evidence>
<keyword evidence="4" id="KW-1185">Reference proteome</keyword>
<evidence type="ECO:0008006" key="5">
    <source>
        <dbReference type="Google" id="ProtNLM"/>
    </source>
</evidence>
<evidence type="ECO:0000256" key="1">
    <source>
        <dbReference type="SAM" id="MobiDB-lite"/>
    </source>
</evidence>
<dbReference type="PANTHER" id="PTHR33344:SF7">
    <property type="entry name" value="TRANSMEMBRANE PROTEIN"/>
    <property type="match status" value="1"/>
</dbReference>
<keyword evidence="2" id="KW-0812">Transmembrane</keyword>
<dbReference type="Proteomes" id="UP001443914">
    <property type="component" value="Unassembled WGS sequence"/>
</dbReference>
<protein>
    <recommendedName>
        <fullName evidence="5">Transmembrane protein</fullName>
    </recommendedName>
</protein>
<proteinExistence type="predicted"/>
<keyword evidence="2" id="KW-0472">Membrane</keyword>
<accession>A0AAW1GM17</accession>
<feature type="region of interest" description="Disordered" evidence="1">
    <location>
        <begin position="41"/>
        <end position="66"/>
    </location>
</feature>
<sequence length="145" mass="16693">METLLHSLKSRLTFKNATILVCLFNLITAFFLLHGFFSSSSSSSSSSPTLPSDHSNSVQLRQIRESEEIRRAMQPLELIRRVREIEQEINAESETVQHKETKQTAAFDLSKRLSNAHTFSDSASLKALEEWRKRKMERARQREAV</sequence>
<name>A0AAW1GM17_SAPOF</name>
<comment type="caution">
    <text evidence="3">The sequence shown here is derived from an EMBL/GenBank/DDBJ whole genome shotgun (WGS) entry which is preliminary data.</text>
</comment>
<dbReference type="PANTHER" id="PTHR33344">
    <property type="entry name" value="OS02G0761600 PROTEIN"/>
    <property type="match status" value="1"/>
</dbReference>